<proteinExistence type="predicted"/>
<accession>A0A4Y2M0U0</accession>
<reference evidence="1 2" key="1">
    <citation type="journal article" date="2019" name="Sci. Rep.">
        <title>Orb-weaving spider Araneus ventricosus genome elucidates the spidroin gene catalogue.</title>
        <authorList>
            <person name="Kono N."/>
            <person name="Nakamura H."/>
            <person name="Ohtoshi R."/>
            <person name="Moran D.A.P."/>
            <person name="Shinohara A."/>
            <person name="Yoshida Y."/>
            <person name="Fujiwara M."/>
            <person name="Mori M."/>
            <person name="Tomita M."/>
            <person name="Arakawa K."/>
        </authorList>
    </citation>
    <scope>NUCLEOTIDE SEQUENCE [LARGE SCALE GENOMIC DNA]</scope>
</reference>
<comment type="caution">
    <text evidence="1">The sequence shown here is derived from an EMBL/GenBank/DDBJ whole genome shotgun (WGS) entry which is preliminary data.</text>
</comment>
<protein>
    <submittedName>
        <fullName evidence="1">Uncharacterized protein</fullName>
    </submittedName>
</protein>
<keyword evidence="2" id="KW-1185">Reference proteome</keyword>
<dbReference type="EMBL" id="BGPR01006636">
    <property type="protein sequence ID" value="GBN20591.1"/>
    <property type="molecule type" value="Genomic_DNA"/>
</dbReference>
<gene>
    <name evidence="1" type="ORF">AVEN_131535_1</name>
</gene>
<dbReference type="Proteomes" id="UP000499080">
    <property type="component" value="Unassembled WGS sequence"/>
</dbReference>
<organism evidence="1 2">
    <name type="scientific">Araneus ventricosus</name>
    <name type="common">Orbweaver spider</name>
    <name type="synonym">Epeira ventricosa</name>
    <dbReference type="NCBI Taxonomy" id="182803"/>
    <lineage>
        <taxon>Eukaryota</taxon>
        <taxon>Metazoa</taxon>
        <taxon>Ecdysozoa</taxon>
        <taxon>Arthropoda</taxon>
        <taxon>Chelicerata</taxon>
        <taxon>Arachnida</taxon>
        <taxon>Araneae</taxon>
        <taxon>Araneomorphae</taxon>
        <taxon>Entelegynae</taxon>
        <taxon>Araneoidea</taxon>
        <taxon>Araneidae</taxon>
        <taxon>Araneus</taxon>
    </lineage>
</organism>
<sequence length="103" mass="11774">MILSRRFHETSKARTRTTPFLCFSSPNLDQICFKIHSPLYATKIRRGLEVRPGLHGRKVPGSRSAVYTDLLHVKSYVEDQTLSRWCGMEVWREGAISGIVLVI</sequence>
<evidence type="ECO:0000313" key="2">
    <source>
        <dbReference type="Proteomes" id="UP000499080"/>
    </source>
</evidence>
<dbReference type="AlphaFoldDB" id="A0A4Y2M0U0"/>
<evidence type="ECO:0000313" key="1">
    <source>
        <dbReference type="EMBL" id="GBN20591.1"/>
    </source>
</evidence>
<name>A0A4Y2M0U0_ARAVE</name>